<dbReference type="Proteomes" id="UP001469365">
    <property type="component" value="Unassembled WGS sequence"/>
</dbReference>
<feature type="signal peptide" evidence="1">
    <location>
        <begin position="1"/>
        <end position="25"/>
    </location>
</feature>
<dbReference type="Pfam" id="PF00496">
    <property type="entry name" value="SBP_bac_5"/>
    <property type="match status" value="1"/>
</dbReference>
<name>A0ABU9DE10_9BACL</name>
<dbReference type="RefSeq" id="WP_341414157.1">
    <property type="nucleotide sequence ID" value="NZ_JBBPCC010000002.1"/>
</dbReference>
<proteinExistence type="predicted"/>
<dbReference type="Gene3D" id="3.90.76.10">
    <property type="entry name" value="Dipeptide-binding Protein, Domain 1"/>
    <property type="match status" value="1"/>
</dbReference>
<dbReference type="PANTHER" id="PTHR30290:SF81">
    <property type="entry name" value="OLIGOPEPTIDE-BINDING PROTEIN OPPA"/>
    <property type="match status" value="1"/>
</dbReference>
<dbReference type="EMBL" id="JBBPCC010000002">
    <property type="protein sequence ID" value="MEK8127099.1"/>
    <property type="molecule type" value="Genomic_DNA"/>
</dbReference>
<gene>
    <name evidence="3" type="ORF">WMW72_04155</name>
</gene>
<dbReference type="Gene3D" id="3.10.105.10">
    <property type="entry name" value="Dipeptide-binding Protein, Domain 3"/>
    <property type="match status" value="1"/>
</dbReference>
<dbReference type="PIRSF" id="PIRSF002741">
    <property type="entry name" value="MppA"/>
    <property type="match status" value="1"/>
</dbReference>
<evidence type="ECO:0000256" key="1">
    <source>
        <dbReference type="SAM" id="SignalP"/>
    </source>
</evidence>
<keyword evidence="1" id="KW-0732">Signal</keyword>
<dbReference type="InterPro" id="IPR039424">
    <property type="entry name" value="SBP_5"/>
</dbReference>
<dbReference type="Gene3D" id="3.40.190.10">
    <property type="entry name" value="Periplasmic binding protein-like II"/>
    <property type="match status" value="1"/>
</dbReference>
<feature type="domain" description="Solute-binding protein family 5" evidence="2">
    <location>
        <begin position="117"/>
        <end position="499"/>
    </location>
</feature>
<dbReference type="PROSITE" id="PS51257">
    <property type="entry name" value="PROKAR_LIPOPROTEIN"/>
    <property type="match status" value="1"/>
</dbReference>
<feature type="chain" id="PRO_5045452718" evidence="1">
    <location>
        <begin position="26"/>
        <end position="585"/>
    </location>
</feature>
<dbReference type="CDD" id="cd00995">
    <property type="entry name" value="PBP2_NikA_DppA_OppA_like"/>
    <property type="match status" value="1"/>
</dbReference>
<dbReference type="SUPFAM" id="SSF53850">
    <property type="entry name" value="Periplasmic binding protein-like II"/>
    <property type="match status" value="1"/>
</dbReference>
<accession>A0ABU9DE10</accession>
<evidence type="ECO:0000313" key="4">
    <source>
        <dbReference type="Proteomes" id="UP001469365"/>
    </source>
</evidence>
<protein>
    <submittedName>
        <fullName evidence="3">ABC transporter substrate-binding protein</fullName>
    </submittedName>
</protein>
<dbReference type="InterPro" id="IPR030678">
    <property type="entry name" value="Peptide/Ni-bd"/>
</dbReference>
<dbReference type="PANTHER" id="PTHR30290">
    <property type="entry name" value="PERIPLASMIC BINDING COMPONENT OF ABC TRANSPORTER"/>
    <property type="match status" value="1"/>
</dbReference>
<organism evidence="3 4">
    <name type="scientific">Paenibacillus filicis</name>
    <dbReference type="NCBI Taxonomy" id="669464"/>
    <lineage>
        <taxon>Bacteria</taxon>
        <taxon>Bacillati</taxon>
        <taxon>Bacillota</taxon>
        <taxon>Bacilli</taxon>
        <taxon>Bacillales</taxon>
        <taxon>Paenibacillaceae</taxon>
        <taxon>Paenibacillus</taxon>
    </lineage>
</organism>
<dbReference type="InterPro" id="IPR000914">
    <property type="entry name" value="SBP_5_dom"/>
</dbReference>
<comment type="caution">
    <text evidence="3">The sequence shown here is derived from an EMBL/GenBank/DDBJ whole genome shotgun (WGS) entry which is preliminary data.</text>
</comment>
<reference evidence="3 4" key="1">
    <citation type="submission" date="2024-04" db="EMBL/GenBank/DDBJ databases">
        <title>draft genome sequnece of Paenibacillus filicis.</title>
        <authorList>
            <person name="Kim D.-U."/>
        </authorList>
    </citation>
    <scope>NUCLEOTIDE SEQUENCE [LARGE SCALE GENOMIC DNA]</scope>
    <source>
        <strain evidence="3 4">KACC14197</strain>
    </source>
</reference>
<keyword evidence="4" id="KW-1185">Reference proteome</keyword>
<sequence length="585" mass="64318">MSFRTGFKWTKWAATAAIVSMLATACSSGPGESPAETGAAGGAQNTPAASNAVKVGIEPAADKSKNPKSALSRKDTLVVGLVSAPDGKYNPLLGAFWNTNVNEYVFASLVTIDDKGQPVPAIADKWEISPDGLKYTYHLNPNVKFSDGSPLTAEDAAFSLTVLHDPAYDGPTDISLAYVKGAEEYKKGSATTLEGIKVIDPQTLQVETTKPSALALKLLGGYVISKAYYGPSYKKGDLNAFKELNGKPLGSGPYTFVQEIKGQEIRLKANPLYYKGKPKIENIVYKLVSDPTSLQSLAAGETDYQAFTTSSKDIYDQLKQLGFVDVNTYATTQFAYLDFNTQSTVLKDKLVRQALIYGLDRQKFVDILYQGYGSVADHLVTPEAWSYPKDIKVPTYDKKKASELLDQAGWKAGAGGIREKDGKKLTLRYLSRDSSLDKVLIPIIKENYNDLGIDVQFETLEYNAVTAKRNKGEYELAYFFYSANDPYDQLRTYYSKSPANAIRVAQYRNDKVDKLIEDSTALVDQSKRIPILHEVYQELVNDPPSLFLANYKVLSGTNSRIKGIAPNGYYNIVNQLAVLNYSIEP</sequence>
<evidence type="ECO:0000313" key="3">
    <source>
        <dbReference type="EMBL" id="MEK8127099.1"/>
    </source>
</evidence>
<evidence type="ECO:0000259" key="2">
    <source>
        <dbReference type="Pfam" id="PF00496"/>
    </source>
</evidence>